<comment type="caution">
    <text evidence="3">The sequence shown here is derived from an EMBL/GenBank/DDBJ whole genome shotgun (WGS) entry which is preliminary data.</text>
</comment>
<dbReference type="SUPFAM" id="SSF51445">
    <property type="entry name" value="(Trans)glycosidases"/>
    <property type="match status" value="1"/>
</dbReference>
<feature type="transmembrane region" description="Helical" evidence="1">
    <location>
        <begin position="21"/>
        <end position="41"/>
    </location>
</feature>
<dbReference type="InterPro" id="IPR025275">
    <property type="entry name" value="DUF4015"/>
</dbReference>
<evidence type="ECO:0000259" key="2">
    <source>
        <dbReference type="Pfam" id="PF13200"/>
    </source>
</evidence>
<accession>A0A2M7Z6W0</accession>
<proteinExistence type="predicted"/>
<dbReference type="InterPro" id="IPR017853">
    <property type="entry name" value="GH"/>
</dbReference>
<gene>
    <name evidence="3" type="ORF">CO137_02235</name>
</gene>
<reference evidence="4" key="1">
    <citation type="submission" date="2017-09" db="EMBL/GenBank/DDBJ databases">
        <title>Depth-based differentiation of microbial function through sediment-hosted aquifers and enrichment of novel symbionts in the deep terrestrial subsurface.</title>
        <authorList>
            <person name="Probst A.J."/>
            <person name="Ladd B."/>
            <person name="Jarett J.K."/>
            <person name="Geller-Mcgrath D.E."/>
            <person name="Sieber C.M.K."/>
            <person name="Emerson J.B."/>
            <person name="Anantharaman K."/>
            <person name="Thomas B.C."/>
            <person name="Malmstrom R."/>
            <person name="Stieglmeier M."/>
            <person name="Klingl A."/>
            <person name="Woyke T."/>
            <person name="Ryan C.M."/>
            <person name="Banfield J.F."/>
        </authorList>
    </citation>
    <scope>NUCLEOTIDE SEQUENCE [LARGE SCALE GENOMIC DNA]</scope>
</reference>
<keyword evidence="1" id="KW-1133">Transmembrane helix</keyword>
<dbReference type="Proteomes" id="UP000230843">
    <property type="component" value="Unassembled WGS sequence"/>
</dbReference>
<dbReference type="Gene3D" id="3.20.20.80">
    <property type="entry name" value="Glycosidases"/>
    <property type="match status" value="1"/>
</dbReference>
<evidence type="ECO:0000256" key="1">
    <source>
        <dbReference type="SAM" id="Phobius"/>
    </source>
</evidence>
<organism evidence="3 4">
    <name type="scientific">Candidatus Magasanikbacteria bacterium CG_4_9_14_3_um_filter_32_9</name>
    <dbReference type="NCBI Taxonomy" id="1974644"/>
    <lineage>
        <taxon>Bacteria</taxon>
        <taxon>Candidatus Magasanikiibacteriota</taxon>
    </lineage>
</organism>
<dbReference type="PANTHER" id="PTHR43405:SF1">
    <property type="entry name" value="GLYCOSYL HYDROLASE DIGH"/>
    <property type="match status" value="1"/>
</dbReference>
<name>A0A2M7Z6W0_9BACT</name>
<feature type="domain" description="DUF4015" evidence="2">
    <location>
        <begin position="72"/>
        <end position="378"/>
    </location>
</feature>
<protein>
    <recommendedName>
        <fullName evidence="2">DUF4015 domain-containing protein</fullName>
    </recommendedName>
</protein>
<evidence type="ECO:0000313" key="4">
    <source>
        <dbReference type="Proteomes" id="UP000230843"/>
    </source>
</evidence>
<evidence type="ECO:0000313" key="3">
    <source>
        <dbReference type="EMBL" id="PJA89812.1"/>
    </source>
</evidence>
<dbReference type="InterPro" id="IPR052177">
    <property type="entry name" value="Divisome_Glycosyl_Hydrolase"/>
</dbReference>
<keyword evidence="1" id="KW-0472">Membrane</keyword>
<dbReference type="PANTHER" id="PTHR43405">
    <property type="entry name" value="GLYCOSYL HYDROLASE DIGH"/>
    <property type="match status" value="1"/>
</dbReference>
<dbReference type="EMBL" id="PFVJ01000047">
    <property type="protein sequence ID" value="PJA89812.1"/>
    <property type="molecule type" value="Genomic_DNA"/>
</dbReference>
<dbReference type="AlphaFoldDB" id="A0A2M7Z6W0"/>
<dbReference type="Pfam" id="PF13200">
    <property type="entry name" value="DUF4015"/>
    <property type="match status" value="1"/>
</dbReference>
<sequence>MFNCEKCKKIFNKKLFKSKKFWLGVFIFILGGSFLTAFSVYSDFSLTTKINEKIEEMAEETNKKPDQIEVKGIYLTAYSAGSPKKLDEMIDLIEKTELNAIVIDTKDYGGKVLYDSNIELVNEFKLENNQVGDLKAVINKLHEKGVYVIARQTVFQDPILAEKKPEWAIKRAGGYLWRDYKGLAWVDPTMQEVWKYNTDIAKESIAFGFDEINFDYVRFPSDGNTRTAIYNDLGDKQKYDVMRGFYTFLGEELKDEPAWISLDMFGFVMEYHNGLSIGQRLEDAVDYVDYISPMMYPSHYPSGHLGLANPAAFPAPVIENGMLKGAPYFEGKRAQARPWLQAFNIGATYDATRIRAQIDMVEKYSDAGWLLWNASNRYSSAGLKLVE</sequence>
<keyword evidence="1" id="KW-0812">Transmembrane</keyword>